<dbReference type="SUPFAM" id="SSF52172">
    <property type="entry name" value="CheY-like"/>
    <property type="match status" value="1"/>
</dbReference>
<keyword evidence="8" id="KW-1185">Reference proteome</keyword>
<dbReference type="CDD" id="cd17574">
    <property type="entry name" value="REC_OmpR"/>
    <property type="match status" value="1"/>
</dbReference>
<dbReference type="OrthoDB" id="9781208at2"/>
<feature type="modified residue" description="4-aspartylphosphate" evidence="4">
    <location>
        <position position="54"/>
    </location>
</feature>
<dbReference type="Pfam" id="PF02518">
    <property type="entry name" value="HATPase_c"/>
    <property type="match status" value="1"/>
</dbReference>
<gene>
    <name evidence="7" type="ORF">FFWV33_16805</name>
</gene>
<dbReference type="InterPro" id="IPR011006">
    <property type="entry name" value="CheY-like_superfamily"/>
</dbReference>
<dbReference type="SMART" id="SM00387">
    <property type="entry name" value="HATPase_c"/>
    <property type="match status" value="1"/>
</dbReference>
<evidence type="ECO:0000259" key="5">
    <source>
        <dbReference type="PROSITE" id="PS50109"/>
    </source>
</evidence>
<dbReference type="PANTHER" id="PTHR43547">
    <property type="entry name" value="TWO-COMPONENT HISTIDINE KINASE"/>
    <property type="match status" value="1"/>
</dbReference>
<evidence type="ECO:0000256" key="4">
    <source>
        <dbReference type="PROSITE-ProRule" id="PRU00169"/>
    </source>
</evidence>
<organism evidence="7 8">
    <name type="scientific">Flavobacterium faecale</name>
    <dbReference type="NCBI Taxonomy" id="1355330"/>
    <lineage>
        <taxon>Bacteria</taxon>
        <taxon>Pseudomonadati</taxon>
        <taxon>Bacteroidota</taxon>
        <taxon>Flavobacteriia</taxon>
        <taxon>Flavobacteriales</taxon>
        <taxon>Flavobacteriaceae</taxon>
        <taxon>Flavobacterium</taxon>
    </lineage>
</organism>
<dbReference type="Gene3D" id="3.40.50.2300">
    <property type="match status" value="1"/>
</dbReference>
<dbReference type="PROSITE" id="PS50110">
    <property type="entry name" value="RESPONSE_REGULATORY"/>
    <property type="match status" value="1"/>
</dbReference>
<evidence type="ECO:0000259" key="6">
    <source>
        <dbReference type="PROSITE" id="PS50110"/>
    </source>
</evidence>
<evidence type="ECO:0000256" key="1">
    <source>
        <dbReference type="ARBA" id="ARBA00000085"/>
    </source>
</evidence>
<protein>
    <recommendedName>
        <fullName evidence="2">histidine kinase</fullName>
        <ecNumber evidence="2">2.7.13.3</ecNumber>
    </recommendedName>
</protein>
<dbReference type="PROSITE" id="PS50109">
    <property type="entry name" value="HIS_KIN"/>
    <property type="match status" value="1"/>
</dbReference>
<dbReference type="PRINTS" id="PR00344">
    <property type="entry name" value="BCTRLSENSOR"/>
</dbReference>
<feature type="domain" description="Histidine kinase" evidence="5">
    <location>
        <begin position="141"/>
        <end position="355"/>
    </location>
</feature>
<dbReference type="InterPro" id="IPR036890">
    <property type="entry name" value="HATPase_C_sf"/>
</dbReference>
<dbReference type="PANTHER" id="PTHR43547:SF2">
    <property type="entry name" value="HYBRID SIGNAL TRANSDUCTION HISTIDINE KINASE C"/>
    <property type="match status" value="1"/>
</dbReference>
<dbReference type="InterPro" id="IPR004358">
    <property type="entry name" value="Sig_transdc_His_kin-like_C"/>
</dbReference>
<reference evidence="7 8" key="1">
    <citation type="submission" date="2017-04" db="EMBL/GenBank/DDBJ databases">
        <title>Compelte genome sequence of WV33.</title>
        <authorList>
            <person name="Lee P.C."/>
        </authorList>
    </citation>
    <scope>NUCLEOTIDE SEQUENCE [LARGE SCALE GENOMIC DNA]</scope>
    <source>
        <strain evidence="7 8">WV33</strain>
    </source>
</reference>
<comment type="catalytic activity">
    <reaction evidence="1">
        <text>ATP + protein L-histidine = ADP + protein N-phospho-L-histidine.</text>
        <dbReference type="EC" id="2.7.13.3"/>
    </reaction>
</comment>
<evidence type="ECO:0000313" key="7">
    <source>
        <dbReference type="EMBL" id="AWG23064.1"/>
    </source>
</evidence>
<dbReference type="KEGG" id="ffa:FFWV33_16805"/>
<dbReference type="Pfam" id="PF00072">
    <property type="entry name" value="Response_reg"/>
    <property type="match status" value="1"/>
</dbReference>
<proteinExistence type="predicted"/>
<dbReference type="InterPro" id="IPR005467">
    <property type="entry name" value="His_kinase_dom"/>
</dbReference>
<dbReference type="Proteomes" id="UP000244527">
    <property type="component" value="Chromosome"/>
</dbReference>
<dbReference type="GO" id="GO:0000155">
    <property type="term" value="F:phosphorelay sensor kinase activity"/>
    <property type="evidence" value="ECO:0007669"/>
    <property type="project" value="TreeGrafter"/>
</dbReference>
<dbReference type="AlphaFoldDB" id="A0A2S1LH35"/>
<dbReference type="EMBL" id="CP020918">
    <property type="protein sequence ID" value="AWG23064.1"/>
    <property type="molecule type" value="Genomic_DNA"/>
</dbReference>
<sequence length="355" mass="40852">MYKSKILLIDDEITLRETIHEILANENYEVVSLSSAQEALDLLDNWVPDLIICDIMMPVMDGFMFYEILKEVKPLSAVPFIFLTAKKEDNLMRKCLLLGADDFLIKPFIINELVKIVEVKINRFKKIKNTVGNLFVGEKKYLLHEVNTSLNGILGSINLLIDGGDDLEKDNIKEFHDIIKICGYHLNRTMFNLFLYQNVINNEVRYSEKDKSNIGDTFENVLNTIQIAYNDADERIFFRIKKATIKVSEEYLYFILYEIVENALKFSDSKSVSVIGKPFDDKYYRVVIKDSGIGFSQEELKKIDAGQQFNREKREQQGLGLGIFLTRAILKKLGGVFTIISTVNMGTEITLYFPI</sequence>
<dbReference type="EC" id="2.7.13.3" evidence="2"/>
<keyword evidence="7" id="KW-0418">Kinase</keyword>
<dbReference type="Gene3D" id="3.30.565.10">
    <property type="entry name" value="Histidine kinase-like ATPase, C-terminal domain"/>
    <property type="match status" value="1"/>
</dbReference>
<dbReference type="RefSeq" id="WP_108741970.1">
    <property type="nucleotide sequence ID" value="NZ_CP020918.1"/>
</dbReference>
<dbReference type="SMART" id="SM00448">
    <property type="entry name" value="REC"/>
    <property type="match status" value="1"/>
</dbReference>
<dbReference type="SUPFAM" id="SSF55874">
    <property type="entry name" value="ATPase domain of HSP90 chaperone/DNA topoisomerase II/histidine kinase"/>
    <property type="match status" value="1"/>
</dbReference>
<dbReference type="Gene3D" id="1.10.287.130">
    <property type="match status" value="1"/>
</dbReference>
<accession>A0A2S1LH35</accession>
<feature type="domain" description="Response regulatory" evidence="6">
    <location>
        <begin position="5"/>
        <end position="121"/>
    </location>
</feature>
<dbReference type="InterPro" id="IPR001789">
    <property type="entry name" value="Sig_transdc_resp-reg_receiver"/>
</dbReference>
<keyword evidence="7" id="KW-0808">Transferase</keyword>
<evidence type="ECO:0000256" key="3">
    <source>
        <dbReference type="ARBA" id="ARBA00022553"/>
    </source>
</evidence>
<dbReference type="InterPro" id="IPR003594">
    <property type="entry name" value="HATPase_dom"/>
</dbReference>
<evidence type="ECO:0000313" key="8">
    <source>
        <dbReference type="Proteomes" id="UP000244527"/>
    </source>
</evidence>
<keyword evidence="3 4" id="KW-0597">Phosphoprotein</keyword>
<name>A0A2S1LH35_9FLAO</name>
<evidence type="ECO:0000256" key="2">
    <source>
        <dbReference type="ARBA" id="ARBA00012438"/>
    </source>
</evidence>